<accession>A0ABS6YRW4</accession>
<evidence type="ECO:0000313" key="1">
    <source>
        <dbReference type="EMBL" id="MBW5423744.1"/>
    </source>
</evidence>
<dbReference type="Proteomes" id="UP001197114">
    <property type="component" value="Unassembled WGS sequence"/>
</dbReference>
<protein>
    <submittedName>
        <fullName evidence="1">Uncharacterized protein</fullName>
    </submittedName>
</protein>
<name>A0ABS6YRW4_9ACTN</name>
<sequence length="62" mass="7151">MVKMKREVDAFACPTCKKSVPAEIHRHKTLAVFVPVWRPGACQNRDCPDYRLDPGRKRPSTR</sequence>
<comment type="caution">
    <text evidence="1">The sequence shown here is derived from an EMBL/GenBank/DDBJ whole genome shotgun (WGS) entry which is preliminary data.</text>
</comment>
<evidence type="ECO:0000313" key="2">
    <source>
        <dbReference type="Proteomes" id="UP001197114"/>
    </source>
</evidence>
<keyword evidence="2" id="KW-1185">Reference proteome</keyword>
<organism evidence="1 2">
    <name type="scientific">Streptomyces anatolicus</name>
    <dbReference type="NCBI Taxonomy" id="2675858"/>
    <lineage>
        <taxon>Bacteria</taxon>
        <taxon>Bacillati</taxon>
        <taxon>Actinomycetota</taxon>
        <taxon>Actinomycetes</taxon>
        <taxon>Kitasatosporales</taxon>
        <taxon>Streptomycetaceae</taxon>
        <taxon>Streptomyces</taxon>
    </lineage>
</organism>
<reference evidence="1 2" key="1">
    <citation type="submission" date="2019-11" db="EMBL/GenBank/DDBJ databases">
        <authorList>
            <person name="Ay H."/>
        </authorList>
    </citation>
    <scope>NUCLEOTIDE SEQUENCE [LARGE SCALE GENOMIC DNA]</scope>
    <source>
        <strain evidence="1 2">BG9H</strain>
    </source>
</reference>
<proteinExistence type="predicted"/>
<dbReference type="EMBL" id="WMBF01000222">
    <property type="protein sequence ID" value="MBW5423744.1"/>
    <property type="molecule type" value="Genomic_DNA"/>
</dbReference>
<gene>
    <name evidence="1" type="ORF">GKQ77_19620</name>
</gene>
<dbReference type="RefSeq" id="WP_219690233.1">
    <property type="nucleotide sequence ID" value="NZ_WMBF01000222.1"/>
</dbReference>